<evidence type="ECO:0000313" key="1">
    <source>
        <dbReference type="EMBL" id="RKS83496.1"/>
    </source>
</evidence>
<organism evidence="1 2">
    <name type="scientific">Haloarcula quadrata</name>
    <dbReference type="NCBI Taxonomy" id="182779"/>
    <lineage>
        <taxon>Archaea</taxon>
        <taxon>Methanobacteriati</taxon>
        <taxon>Methanobacteriota</taxon>
        <taxon>Stenosarchaea group</taxon>
        <taxon>Halobacteria</taxon>
        <taxon>Halobacteriales</taxon>
        <taxon>Haloarculaceae</taxon>
        <taxon>Haloarcula</taxon>
    </lineage>
</organism>
<dbReference type="Proteomes" id="UP000268233">
    <property type="component" value="Unassembled WGS sequence"/>
</dbReference>
<comment type="caution">
    <text evidence="1">The sequence shown here is derived from an EMBL/GenBank/DDBJ whole genome shotgun (WGS) entry which is preliminary data.</text>
</comment>
<dbReference type="EMBL" id="RBWW01000001">
    <property type="protein sequence ID" value="RKS83496.1"/>
    <property type="molecule type" value="Genomic_DNA"/>
</dbReference>
<name>A0A495R8Q5_9EURY</name>
<protein>
    <submittedName>
        <fullName evidence="1">Uncharacterized protein</fullName>
    </submittedName>
</protein>
<dbReference type="AlphaFoldDB" id="A0A495R8Q5"/>
<evidence type="ECO:0000313" key="2">
    <source>
        <dbReference type="Proteomes" id="UP000268233"/>
    </source>
</evidence>
<accession>A0A495R8Q5</accession>
<gene>
    <name evidence="1" type="ORF">BDK61_2881</name>
</gene>
<reference evidence="1 2" key="1">
    <citation type="submission" date="2018-10" db="EMBL/GenBank/DDBJ databases">
        <title>Genomic Encyclopedia of Archaeal and Bacterial Type Strains, Phase II (KMG-II): from individual species to whole genera.</title>
        <authorList>
            <person name="Goeker M."/>
        </authorList>
    </citation>
    <scope>NUCLEOTIDE SEQUENCE [LARGE SCALE GENOMIC DNA]</scope>
    <source>
        <strain evidence="1 2">DSM 11927</strain>
    </source>
</reference>
<sequence>MSMFRTVLRNEDMDRKQLKLTKSTFEYLSDEASDSVRSVTRGMLLYEMAMMFSDSLTDEIEEKEERVNERLESHTDTSFRCGVDSVKVRNEDGSFPSQSIIDPNDDLTDSLINIYLPVSVQEHLEDEWGQRYWAEKVDDLVIDYIDSAFESRYDRYQCKEDLIAYIEDDEYPDHEVARSIVEGSANRYTTSDLHSVLEEDKWWLAGDLSYNDIIDRAEEEFDSNTPLETKIDVAAEILDRHAEQREMEMPRKLAVSLITKVFNVSESYVENEYLPQIELPDYSGEDEEDGESIDYMERCLNAKEQLVKFLEDNNRESDKDKIERMNAANVCMVEKDDIEELDGLEEQEARNEKIQEIIDKGSKSNTFVLQQQSSIHMELIENLSSELE</sequence>
<proteinExistence type="predicted"/>
<keyword evidence="2" id="KW-1185">Reference proteome</keyword>